<evidence type="ECO:0000256" key="2">
    <source>
        <dbReference type="ARBA" id="ARBA00022801"/>
    </source>
</evidence>
<dbReference type="InterPro" id="IPR001547">
    <property type="entry name" value="Glyco_hydro_5"/>
</dbReference>
<evidence type="ECO:0000256" key="4">
    <source>
        <dbReference type="RuleBase" id="RU361153"/>
    </source>
</evidence>
<accession>A0A1M6S4V6</accession>
<evidence type="ECO:0000256" key="3">
    <source>
        <dbReference type="ARBA" id="ARBA00023295"/>
    </source>
</evidence>
<dbReference type="AlphaFoldDB" id="A0A1M6S4V6"/>
<dbReference type="EMBL" id="FQZX01000002">
    <property type="protein sequence ID" value="SHK39783.1"/>
    <property type="molecule type" value="Genomic_DNA"/>
</dbReference>
<evidence type="ECO:0000256" key="1">
    <source>
        <dbReference type="ARBA" id="ARBA00022729"/>
    </source>
</evidence>
<dbReference type="Proteomes" id="UP000184314">
    <property type="component" value="Unassembled WGS sequence"/>
</dbReference>
<comment type="similarity">
    <text evidence="4">Belongs to the glycosyl hydrolase 5 (cellulase A) family.</text>
</comment>
<evidence type="ECO:0000313" key="7">
    <source>
        <dbReference type="Proteomes" id="UP000184314"/>
    </source>
</evidence>
<name>A0A1M6S4V6_9FLAO</name>
<dbReference type="InterPro" id="IPR018087">
    <property type="entry name" value="Glyco_hydro_5_CS"/>
</dbReference>
<reference evidence="7" key="1">
    <citation type="submission" date="2016-11" db="EMBL/GenBank/DDBJ databases">
        <authorList>
            <person name="Varghese N."/>
            <person name="Submissions S."/>
        </authorList>
    </citation>
    <scope>NUCLEOTIDE SEQUENCE [LARGE SCALE GENOMIC DNA]</scope>
    <source>
        <strain evidence="7">DSM 16478</strain>
    </source>
</reference>
<proteinExistence type="inferred from homology"/>
<dbReference type="InterPro" id="IPR017853">
    <property type="entry name" value="GH"/>
</dbReference>
<organism evidence="6 7">
    <name type="scientific">Maribacter aquivivus</name>
    <dbReference type="NCBI Taxonomy" id="228958"/>
    <lineage>
        <taxon>Bacteria</taxon>
        <taxon>Pseudomonadati</taxon>
        <taxon>Bacteroidota</taxon>
        <taxon>Flavobacteriia</taxon>
        <taxon>Flavobacteriales</taxon>
        <taxon>Flavobacteriaceae</taxon>
        <taxon>Maribacter</taxon>
    </lineage>
</organism>
<evidence type="ECO:0000313" key="6">
    <source>
        <dbReference type="EMBL" id="SHK39783.1"/>
    </source>
</evidence>
<dbReference type="OrthoDB" id="9800955at2"/>
<dbReference type="GO" id="GO:0009986">
    <property type="term" value="C:cell surface"/>
    <property type="evidence" value="ECO:0007669"/>
    <property type="project" value="TreeGrafter"/>
</dbReference>
<dbReference type="RefSeq" id="WP_073245446.1">
    <property type="nucleotide sequence ID" value="NZ_FQZX01000002.1"/>
</dbReference>
<keyword evidence="7" id="KW-1185">Reference proteome</keyword>
<keyword evidence="2 4" id="KW-0378">Hydrolase</keyword>
<feature type="domain" description="Glycoside hydrolase family 5" evidence="5">
    <location>
        <begin position="83"/>
        <end position="357"/>
    </location>
</feature>
<dbReference type="GO" id="GO:0009251">
    <property type="term" value="P:glucan catabolic process"/>
    <property type="evidence" value="ECO:0007669"/>
    <property type="project" value="TreeGrafter"/>
</dbReference>
<dbReference type="STRING" id="228958.SAMN04488007_2954"/>
<keyword evidence="3 4" id="KW-0326">Glycosidase</keyword>
<sequence length="384" mass="43254">MKNFSPFLFLLSITILIGCSSSENQVNNNTSEGTDSLETPENNVIPNEVINGDMRDISPKEFVLDMGSGWNLGNTLDTEDVDKTAWGNPFTTKAMIDAISEKGFKTLRLPVTWRFHTGAAPDYILESDWLDRVEDIANYALNNDMYVIINVHHDDEWIIPTYENAPAVKDRLTKTWTQIANRFKPYGDYVIFETLNEPRHEGSPEEWEGGTAEGRDVVNQYHQVSVDAIRATEGNNAIRKIMVSTYAAGTGENVLEDYQVPNNDENVIASIHSYSPYLFSLAGTDPTWGTDADKAELTEEFNTIQDKFENDSRAVVMGEWGSTFANNEADRLSHAEFYANICAERGICPIWWDNGNANEFGLFNRNTLEWVYPEIADAIVNATR</sequence>
<dbReference type="PROSITE" id="PS51257">
    <property type="entry name" value="PROKAR_LIPOPROTEIN"/>
    <property type="match status" value="1"/>
</dbReference>
<dbReference type="PANTHER" id="PTHR31297:SF17">
    <property type="entry name" value="ENDOGLUCANASE"/>
    <property type="match status" value="1"/>
</dbReference>
<gene>
    <name evidence="6" type="ORF">SAMN04488007_2954</name>
</gene>
<dbReference type="GO" id="GO:0008422">
    <property type="term" value="F:beta-glucosidase activity"/>
    <property type="evidence" value="ECO:0007669"/>
    <property type="project" value="TreeGrafter"/>
</dbReference>
<protein>
    <submittedName>
        <fullName evidence="6">Endoglucanase</fullName>
    </submittedName>
</protein>
<dbReference type="Gene3D" id="3.20.20.80">
    <property type="entry name" value="Glycosidases"/>
    <property type="match status" value="1"/>
</dbReference>
<evidence type="ECO:0000259" key="5">
    <source>
        <dbReference type="Pfam" id="PF00150"/>
    </source>
</evidence>
<dbReference type="GO" id="GO:0005576">
    <property type="term" value="C:extracellular region"/>
    <property type="evidence" value="ECO:0007669"/>
    <property type="project" value="TreeGrafter"/>
</dbReference>
<dbReference type="PANTHER" id="PTHR31297">
    <property type="entry name" value="GLUCAN ENDO-1,6-BETA-GLUCOSIDASE B"/>
    <property type="match status" value="1"/>
</dbReference>
<dbReference type="InterPro" id="IPR050386">
    <property type="entry name" value="Glycosyl_hydrolase_5"/>
</dbReference>
<dbReference type="Pfam" id="PF00150">
    <property type="entry name" value="Cellulase"/>
    <property type="match status" value="1"/>
</dbReference>
<keyword evidence="1" id="KW-0732">Signal</keyword>
<dbReference type="SUPFAM" id="SSF51445">
    <property type="entry name" value="(Trans)glycosidases"/>
    <property type="match status" value="1"/>
</dbReference>
<dbReference type="PROSITE" id="PS00659">
    <property type="entry name" value="GLYCOSYL_HYDROL_F5"/>
    <property type="match status" value="1"/>
</dbReference>